<dbReference type="PANTHER" id="PTHR47199:SF2">
    <property type="entry name" value="PHOTOSYSTEM II STABILITY_ASSEMBLY FACTOR HCF136, CHLOROPLASTIC"/>
    <property type="match status" value="1"/>
</dbReference>
<dbReference type="GO" id="GO:0015979">
    <property type="term" value="P:photosynthesis"/>
    <property type="evidence" value="ECO:0007669"/>
    <property type="project" value="UniProtKB-KW"/>
</dbReference>
<reference evidence="4 5" key="1">
    <citation type="submission" date="2017-06" db="EMBL/GenBank/DDBJ databases">
        <title>Azoarcus.</title>
        <authorList>
            <person name="Woo J.-H."/>
            <person name="Kim H.-S."/>
        </authorList>
    </citation>
    <scope>NUCLEOTIDE SEQUENCE [LARGE SCALE GENOMIC DNA]</scope>
    <source>
        <strain evidence="4 5">TSPY31</strain>
    </source>
</reference>
<dbReference type="InterPro" id="IPR002860">
    <property type="entry name" value="BNR_rpt"/>
</dbReference>
<dbReference type="Pfam" id="PF14870">
    <property type="entry name" value="PSII_BNR"/>
    <property type="match status" value="1"/>
</dbReference>
<organism evidence="4 5">
    <name type="scientific">Parazoarcus communis</name>
    <dbReference type="NCBI Taxonomy" id="41977"/>
    <lineage>
        <taxon>Bacteria</taxon>
        <taxon>Pseudomonadati</taxon>
        <taxon>Pseudomonadota</taxon>
        <taxon>Betaproteobacteria</taxon>
        <taxon>Rhodocyclales</taxon>
        <taxon>Zoogloeaceae</taxon>
        <taxon>Parazoarcus</taxon>
    </lineage>
</organism>
<dbReference type="Pfam" id="PF02012">
    <property type="entry name" value="BNR"/>
    <property type="match status" value="1"/>
</dbReference>
<accession>A0A2U8GVP1</accession>
<dbReference type="KEGG" id="acom:CEW83_03735"/>
<evidence type="ECO:0000256" key="1">
    <source>
        <dbReference type="ARBA" id="ARBA00022531"/>
    </source>
</evidence>
<feature type="domain" description="Photosynthesis system II assembly factor Ycf48/Hcf136-like" evidence="3">
    <location>
        <begin position="76"/>
        <end position="157"/>
    </location>
</feature>
<proteinExistence type="predicted"/>
<dbReference type="InterPro" id="IPR015943">
    <property type="entry name" value="WD40/YVTN_repeat-like_dom_sf"/>
</dbReference>
<dbReference type="GO" id="GO:0016787">
    <property type="term" value="F:hydrolase activity"/>
    <property type="evidence" value="ECO:0007669"/>
    <property type="project" value="UniProtKB-KW"/>
</dbReference>
<name>A0A2U8GVP1_9RHOO</name>
<gene>
    <name evidence="4" type="ORF">CEW83_03735</name>
</gene>
<keyword evidence="5" id="KW-1185">Reference proteome</keyword>
<sequence length="329" mass="35556">MIMLLPWSIIAALLWAAFFIKPQPVGETVQPPVLERRDQYYGLASNGDKGLWLAGSGGKIVALSPNGDTRLLASGTSKSLQDIATWDTTRGIAVGNDGVIITTGDGGQSWVPTTNAPRSEVANKLVRVRVAADGVAWTVGEMGALLHSTDYGKQWERRRPEEDNAWNDLALLGDGQIWVVGEFGQMLYSSDNGQTWTEHKSEVESSLMAVAFRDPLNGMAVGLEGVVLVTRDGGQSWQSADSGVAVHLFDVVWDAAHASWMVAGDQGIWLRADAAVSDIRHGRFDSHDMSWHTRALPTPEGTWFAGANVGLWANGRWSPVGNHASQPTE</sequence>
<evidence type="ECO:0000313" key="4">
    <source>
        <dbReference type="EMBL" id="AWI77484.1"/>
    </source>
</evidence>
<evidence type="ECO:0000313" key="5">
    <source>
        <dbReference type="Proteomes" id="UP000244930"/>
    </source>
</evidence>
<dbReference type="EMBL" id="CP022187">
    <property type="protein sequence ID" value="AWI77484.1"/>
    <property type="molecule type" value="Genomic_DNA"/>
</dbReference>
<dbReference type="PANTHER" id="PTHR47199">
    <property type="entry name" value="PHOTOSYSTEM II STABILITY/ASSEMBLY FACTOR HCF136, CHLOROPLASTIC"/>
    <property type="match status" value="1"/>
</dbReference>
<keyword evidence="2" id="KW-0604">Photosystem II</keyword>
<dbReference type="SUPFAM" id="SSF110296">
    <property type="entry name" value="Oligoxyloglucan reducing end-specific cellobiohydrolase"/>
    <property type="match status" value="1"/>
</dbReference>
<evidence type="ECO:0000256" key="2">
    <source>
        <dbReference type="ARBA" id="ARBA00023276"/>
    </source>
</evidence>
<evidence type="ECO:0000259" key="3">
    <source>
        <dbReference type="Pfam" id="PF14870"/>
    </source>
</evidence>
<dbReference type="AlphaFoldDB" id="A0A2U8GVP1"/>
<dbReference type="InterPro" id="IPR028203">
    <property type="entry name" value="PSII_CF48-like_dom"/>
</dbReference>
<protein>
    <submittedName>
        <fullName evidence="4">Glycosyl hydrolase</fullName>
    </submittedName>
</protein>
<dbReference type="Proteomes" id="UP000244930">
    <property type="component" value="Chromosome"/>
</dbReference>
<keyword evidence="4" id="KW-0378">Hydrolase</keyword>
<dbReference type="Gene3D" id="2.130.10.10">
    <property type="entry name" value="YVTN repeat-like/Quinoprotein amine dehydrogenase"/>
    <property type="match status" value="2"/>
</dbReference>
<dbReference type="GO" id="GO:0009523">
    <property type="term" value="C:photosystem II"/>
    <property type="evidence" value="ECO:0007669"/>
    <property type="project" value="UniProtKB-KW"/>
</dbReference>
<keyword evidence="1" id="KW-0602">Photosynthesis</keyword>